<accession>A0A8S5NGN1</accession>
<evidence type="ECO:0000313" key="1">
    <source>
        <dbReference type="EMBL" id="DAD93368.1"/>
    </source>
</evidence>
<protein>
    <submittedName>
        <fullName evidence="1">Uncharacterized protein</fullName>
    </submittedName>
</protein>
<organism evidence="1">
    <name type="scientific">virus sp. ctdtS1</name>
    <dbReference type="NCBI Taxonomy" id="2826808"/>
    <lineage>
        <taxon>Viruses</taxon>
    </lineage>
</organism>
<dbReference type="EMBL" id="BK015158">
    <property type="protein sequence ID" value="DAD93368.1"/>
    <property type="molecule type" value="Genomic_DNA"/>
</dbReference>
<sequence>MYIPMIPNFRPHILQYQVIIEGYEDYLGDYHPGTSFFEGSIPCRYELNNKANQMTFEDGTVYVYQYVVYLNQNCREFKIGDVIRLLNNGCVIAEKQVQGFHRGQLNAKLWL</sequence>
<name>A0A8S5NGN1_9VIRU</name>
<reference evidence="1" key="1">
    <citation type="journal article" date="2021" name="Proc. Natl. Acad. Sci. U.S.A.">
        <title>A Catalog of Tens of Thousands of Viruses from Human Metagenomes Reveals Hidden Associations with Chronic Diseases.</title>
        <authorList>
            <person name="Tisza M.J."/>
            <person name="Buck C.B."/>
        </authorList>
    </citation>
    <scope>NUCLEOTIDE SEQUENCE</scope>
    <source>
        <strain evidence="1">CtdtS1</strain>
    </source>
</reference>
<proteinExistence type="predicted"/>